<reference evidence="4 5" key="1">
    <citation type="submission" date="2014-11" db="EMBL/GenBank/DDBJ databases">
        <title>Genetic blueprint of the zoonotic pathogen Toxocara canis.</title>
        <authorList>
            <person name="Zhu X.-Q."/>
            <person name="Korhonen P.K."/>
            <person name="Cai H."/>
            <person name="Young N.D."/>
            <person name="Nejsum P."/>
            <person name="von Samson-Himmelstjerna G."/>
            <person name="Boag P.R."/>
            <person name="Tan P."/>
            <person name="Li Q."/>
            <person name="Min J."/>
            <person name="Yang Y."/>
            <person name="Wang X."/>
            <person name="Fang X."/>
            <person name="Hall R.S."/>
            <person name="Hofmann A."/>
            <person name="Sternberg P.W."/>
            <person name="Jex A.R."/>
            <person name="Gasser R.B."/>
        </authorList>
    </citation>
    <scope>NUCLEOTIDE SEQUENCE [LARGE SCALE GENOMIC DNA]</scope>
    <source>
        <strain evidence="4">PN_DK_2014</strain>
    </source>
</reference>
<feature type="domain" description="Tyrosine-protein phosphatase" evidence="2">
    <location>
        <begin position="144"/>
        <end position="394"/>
    </location>
</feature>
<feature type="region of interest" description="Disordered" evidence="1">
    <location>
        <begin position="91"/>
        <end position="121"/>
    </location>
</feature>
<feature type="compositionally biased region" description="Basic residues" evidence="1">
    <location>
        <begin position="95"/>
        <end position="107"/>
    </location>
</feature>
<dbReference type="Pfam" id="PF00102">
    <property type="entry name" value="Y_phosphatase"/>
    <property type="match status" value="1"/>
</dbReference>
<feature type="region of interest" description="Disordered" evidence="1">
    <location>
        <begin position="441"/>
        <end position="470"/>
    </location>
</feature>
<proteinExistence type="predicted"/>
<dbReference type="InterPro" id="IPR000387">
    <property type="entry name" value="Tyr_Pase_dom"/>
</dbReference>
<feature type="region of interest" description="Disordered" evidence="1">
    <location>
        <begin position="483"/>
        <end position="531"/>
    </location>
</feature>
<evidence type="ECO:0000259" key="3">
    <source>
        <dbReference type="PROSITE" id="PS50056"/>
    </source>
</evidence>
<dbReference type="InterPro" id="IPR016130">
    <property type="entry name" value="Tyr_Pase_AS"/>
</dbReference>
<comment type="caution">
    <text evidence="4">The sequence shown here is derived from an EMBL/GenBank/DDBJ whole genome shotgun (WGS) entry which is preliminary data.</text>
</comment>
<evidence type="ECO:0000313" key="5">
    <source>
        <dbReference type="Proteomes" id="UP000031036"/>
    </source>
</evidence>
<organism evidence="4 5">
    <name type="scientific">Toxocara canis</name>
    <name type="common">Canine roundworm</name>
    <dbReference type="NCBI Taxonomy" id="6265"/>
    <lineage>
        <taxon>Eukaryota</taxon>
        <taxon>Metazoa</taxon>
        <taxon>Ecdysozoa</taxon>
        <taxon>Nematoda</taxon>
        <taxon>Chromadorea</taxon>
        <taxon>Rhabditida</taxon>
        <taxon>Spirurina</taxon>
        <taxon>Ascaridomorpha</taxon>
        <taxon>Ascaridoidea</taxon>
        <taxon>Toxocaridae</taxon>
        <taxon>Toxocara</taxon>
    </lineage>
</organism>
<gene>
    <name evidence="4" type="primary">Ptpn9</name>
    <name evidence="4" type="ORF">Tcan_09125</name>
</gene>
<accession>A0A0B2V0N1</accession>
<dbReference type="InterPro" id="IPR052782">
    <property type="entry name" value="Oocyte-zygote_transition_reg"/>
</dbReference>
<name>A0A0B2V0N1_TOXCA</name>
<dbReference type="PROSITE" id="PS50055">
    <property type="entry name" value="TYR_PHOSPHATASE_PTP"/>
    <property type="match status" value="1"/>
</dbReference>
<dbReference type="PRINTS" id="PR00700">
    <property type="entry name" value="PRTYPHPHTASE"/>
</dbReference>
<dbReference type="Proteomes" id="UP000031036">
    <property type="component" value="Unassembled WGS sequence"/>
</dbReference>
<evidence type="ECO:0000256" key="1">
    <source>
        <dbReference type="SAM" id="MobiDB-lite"/>
    </source>
</evidence>
<dbReference type="PANTHER" id="PTHR46163">
    <property type="entry name" value="TYROSINE-PROTEIN PHOSPHATASE-RELATED"/>
    <property type="match status" value="1"/>
</dbReference>
<dbReference type="PROSITE" id="PS50056">
    <property type="entry name" value="TYR_PHOSPHATASE_2"/>
    <property type="match status" value="1"/>
</dbReference>
<dbReference type="SMART" id="SM00194">
    <property type="entry name" value="PTPc"/>
    <property type="match status" value="1"/>
</dbReference>
<feature type="domain" description="Tyrosine specific protein phosphatases" evidence="3">
    <location>
        <begin position="317"/>
        <end position="385"/>
    </location>
</feature>
<dbReference type="SUPFAM" id="SSF52799">
    <property type="entry name" value="(Phosphotyrosine protein) phosphatases II"/>
    <property type="match status" value="1"/>
</dbReference>
<feature type="compositionally biased region" description="Basic and acidic residues" evidence="1">
    <location>
        <begin position="52"/>
        <end position="63"/>
    </location>
</feature>
<sequence>MGQDLFLEEQKARQAREGKDRKQAQESVSNRQRKKKGGDSSSRRMRRRKNKEKNEEEAPPIAKKEKSRFSNFIDDVFMSVREFKRKKLSETLSTRQRKKERTRRSRIAPRDAQNYSRDVPSNEAQKENVCKFLSEVFGLGVQGLLQQYQTYLKTYVPPDVTRAAFDKNMEKNRYKDVVCIDQTRVILKNTEQDYIHASYVRGDPFVNPFICTQGPMNSTVNDFWIMIMQEKVSHIFMLCNIIECGKSRCAQYWPSEVGATAEHAGVVIRNISVENDDSTLVLTKLEAEGRGERLTIKHLRWKNWPDKGVPSSVFAPFRLLKMARQSTARPTVVHCSAGIGRTGCIVAIEMAVQILLAQKPLDLVRAVQQLRTMRMSAVQTDTQFVYVARCLLTYASTCGVMQNRPALIQKAAKFESEYEAYFAAKASAERIVTAVENEKADAKPNRIEQDADDTKQSAEAAKASEDTKQSAEVAKVLEESKQSAEVAKVSEGPKPSAEVAKAYEDPKQGADVAKSSENLKKGAEVAKSSENLKKGAEVAKFPENLKKGAEGAKVFGDLKATAEKACNDHKEGGEIAKPPVGPKENIKKALGIRTENEPQFDPLVARPNAPTRPVV</sequence>
<dbReference type="CDD" id="cd00047">
    <property type="entry name" value="PTPc"/>
    <property type="match status" value="1"/>
</dbReference>
<dbReference type="InterPro" id="IPR000242">
    <property type="entry name" value="PTP_cat"/>
</dbReference>
<dbReference type="InterPro" id="IPR029021">
    <property type="entry name" value="Prot-tyrosine_phosphatase-like"/>
</dbReference>
<protein>
    <submittedName>
        <fullName evidence="4">Tyrosine-protein phosphatase non-receptor type 9</fullName>
    </submittedName>
</protein>
<dbReference type="InterPro" id="IPR003595">
    <property type="entry name" value="Tyr_Pase_cat"/>
</dbReference>
<dbReference type="GO" id="GO:0004725">
    <property type="term" value="F:protein tyrosine phosphatase activity"/>
    <property type="evidence" value="ECO:0007669"/>
    <property type="project" value="InterPro"/>
</dbReference>
<dbReference type="EMBL" id="JPKZ01002808">
    <property type="protein sequence ID" value="KHN74932.1"/>
    <property type="molecule type" value="Genomic_DNA"/>
</dbReference>
<dbReference type="OrthoDB" id="6058203at2759"/>
<dbReference type="SMART" id="SM00404">
    <property type="entry name" value="PTPc_motif"/>
    <property type="match status" value="1"/>
</dbReference>
<dbReference type="STRING" id="6265.A0A0B2V0N1"/>
<feature type="compositionally biased region" description="Basic and acidic residues" evidence="1">
    <location>
        <begin position="8"/>
        <end position="24"/>
    </location>
</feature>
<dbReference type="AlphaFoldDB" id="A0A0B2V0N1"/>
<evidence type="ECO:0000259" key="2">
    <source>
        <dbReference type="PROSITE" id="PS50055"/>
    </source>
</evidence>
<dbReference type="PROSITE" id="PS00383">
    <property type="entry name" value="TYR_PHOSPHATASE_1"/>
    <property type="match status" value="1"/>
</dbReference>
<dbReference type="OMA" id="MYRFNRK"/>
<keyword evidence="5" id="KW-1185">Reference proteome</keyword>
<evidence type="ECO:0000313" key="4">
    <source>
        <dbReference type="EMBL" id="KHN74932.1"/>
    </source>
</evidence>
<keyword evidence="4" id="KW-0675">Receptor</keyword>
<feature type="region of interest" description="Disordered" evidence="1">
    <location>
        <begin position="1"/>
        <end position="63"/>
    </location>
</feature>
<dbReference type="Gene3D" id="3.90.190.10">
    <property type="entry name" value="Protein tyrosine phosphatase superfamily"/>
    <property type="match status" value="1"/>
</dbReference>
<feature type="region of interest" description="Disordered" evidence="1">
    <location>
        <begin position="591"/>
        <end position="615"/>
    </location>
</feature>